<dbReference type="PANTHER" id="PTHR42912">
    <property type="entry name" value="METHYLTRANSFERASE"/>
    <property type="match status" value="1"/>
</dbReference>
<dbReference type="EMBL" id="JAGSPA010000002">
    <property type="protein sequence ID" value="MBV7256373.1"/>
    <property type="molecule type" value="Genomic_DNA"/>
</dbReference>
<comment type="caution">
    <text evidence="2">The sequence shown here is derived from an EMBL/GenBank/DDBJ whole genome shotgun (WGS) entry which is preliminary data.</text>
</comment>
<accession>A0ABS6SD78</accession>
<name>A0ABS6SD78_9SPHN</name>
<dbReference type="Proteomes" id="UP000722336">
    <property type="component" value="Unassembled WGS sequence"/>
</dbReference>
<dbReference type="InterPro" id="IPR013216">
    <property type="entry name" value="Methyltransf_11"/>
</dbReference>
<feature type="domain" description="HTH arsR-type" evidence="1">
    <location>
        <begin position="1"/>
        <end position="90"/>
    </location>
</feature>
<evidence type="ECO:0000313" key="3">
    <source>
        <dbReference type="Proteomes" id="UP000722336"/>
    </source>
</evidence>
<evidence type="ECO:0000313" key="2">
    <source>
        <dbReference type="EMBL" id="MBV7256373.1"/>
    </source>
</evidence>
<protein>
    <submittedName>
        <fullName evidence="2">Metalloregulator ArsR/SmtB family transcription factor</fullName>
    </submittedName>
</protein>
<dbReference type="InterPro" id="IPR001845">
    <property type="entry name" value="HTH_ArsR_DNA-bd_dom"/>
</dbReference>
<evidence type="ECO:0000259" key="1">
    <source>
        <dbReference type="PROSITE" id="PS50987"/>
    </source>
</evidence>
<proteinExistence type="predicted"/>
<dbReference type="Pfam" id="PF01022">
    <property type="entry name" value="HTH_5"/>
    <property type="match status" value="1"/>
</dbReference>
<dbReference type="NCBIfam" id="NF033788">
    <property type="entry name" value="HTH_metalloreg"/>
    <property type="match status" value="1"/>
</dbReference>
<reference evidence="2 3" key="1">
    <citation type="submission" date="2021-04" db="EMBL/GenBank/DDBJ databases">
        <authorList>
            <person name="Pira H."/>
            <person name="Risdian C."/>
            <person name="Wink J."/>
        </authorList>
    </citation>
    <scope>NUCLEOTIDE SEQUENCE [LARGE SCALE GENOMIC DNA]</scope>
    <source>
        <strain evidence="2 3">WHA3</strain>
    </source>
</reference>
<organism evidence="2 3">
    <name type="scientific">Pacificimonas pallii</name>
    <dbReference type="NCBI Taxonomy" id="2827236"/>
    <lineage>
        <taxon>Bacteria</taxon>
        <taxon>Pseudomonadati</taxon>
        <taxon>Pseudomonadota</taxon>
        <taxon>Alphaproteobacteria</taxon>
        <taxon>Sphingomonadales</taxon>
        <taxon>Sphingosinicellaceae</taxon>
        <taxon>Pacificimonas</taxon>
    </lineage>
</organism>
<dbReference type="SMART" id="SM00418">
    <property type="entry name" value="HTH_ARSR"/>
    <property type="match status" value="1"/>
</dbReference>
<dbReference type="CDD" id="cd02440">
    <property type="entry name" value="AdoMet_MTases"/>
    <property type="match status" value="1"/>
</dbReference>
<dbReference type="PANTHER" id="PTHR42912:SF93">
    <property type="entry name" value="N6-ADENOSINE-METHYLTRANSFERASE TMT1A"/>
    <property type="match status" value="1"/>
</dbReference>
<dbReference type="Pfam" id="PF08241">
    <property type="entry name" value="Methyltransf_11"/>
    <property type="match status" value="1"/>
</dbReference>
<dbReference type="InterPro" id="IPR011991">
    <property type="entry name" value="ArsR-like_HTH"/>
</dbReference>
<dbReference type="InterPro" id="IPR050508">
    <property type="entry name" value="Methyltransf_Superfamily"/>
</dbReference>
<sequence>MTTLIDMFRALADPTRLRIARLARNMELTVGELAHVLDQSQPRVSRHVRILAEADLIDRRKEGSWVFVRFADGELAASAGAMLAHEGDPEGDVARLEAVRADRVAAAEDYFAQHASNWDRLRMLHVSDNEVETAIQDMLAQRPLGALMDIGTGTGRMLELLAPKARSAIGIDRSAEMLRAARGKLEAAGLGHCPVRQGDMFALPARDASVNTIVLHQVLHFAHRPELAIAEAARVLAPGGRLLVADFAPHDHEELRRDHAHARLGFADDAVNEWMAQAGLIANVPEHLEGKLTVTIWLGEKPALEAEKAA</sequence>
<keyword evidence="3" id="KW-1185">Reference proteome</keyword>
<dbReference type="PROSITE" id="PS50987">
    <property type="entry name" value="HTH_ARSR_2"/>
    <property type="match status" value="1"/>
</dbReference>
<dbReference type="CDD" id="cd00090">
    <property type="entry name" value="HTH_ARSR"/>
    <property type="match status" value="1"/>
</dbReference>
<gene>
    <name evidence="2" type="ORF">KCG44_06185</name>
</gene>